<dbReference type="EMBL" id="QICN01000001">
    <property type="protein sequence ID" value="PXV71437.1"/>
    <property type="molecule type" value="Genomic_DNA"/>
</dbReference>
<accession>A0A318EF67</accession>
<dbReference type="InterPro" id="IPR018643">
    <property type="entry name" value="DUF2069_membrane"/>
</dbReference>
<proteinExistence type="predicted"/>
<feature type="transmembrane region" description="Helical" evidence="1">
    <location>
        <begin position="52"/>
        <end position="70"/>
    </location>
</feature>
<gene>
    <name evidence="2" type="ORF">C8D93_101488</name>
</gene>
<organism evidence="2 3">
    <name type="scientific">Sinimarinibacterium flocculans</name>
    <dbReference type="NCBI Taxonomy" id="985250"/>
    <lineage>
        <taxon>Bacteria</taxon>
        <taxon>Pseudomonadati</taxon>
        <taxon>Pseudomonadota</taxon>
        <taxon>Gammaproteobacteria</taxon>
        <taxon>Nevskiales</taxon>
        <taxon>Nevskiaceae</taxon>
        <taxon>Sinimarinibacterium</taxon>
    </lineage>
</organism>
<keyword evidence="3" id="KW-1185">Reference proteome</keyword>
<evidence type="ECO:0000313" key="2">
    <source>
        <dbReference type="EMBL" id="PXV71437.1"/>
    </source>
</evidence>
<keyword evidence="1" id="KW-0472">Membrane</keyword>
<comment type="caution">
    <text evidence="2">The sequence shown here is derived from an EMBL/GenBank/DDBJ whole genome shotgun (WGS) entry which is preliminary data.</text>
</comment>
<evidence type="ECO:0000256" key="1">
    <source>
        <dbReference type="SAM" id="Phobius"/>
    </source>
</evidence>
<dbReference type="Proteomes" id="UP000248330">
    <property type="component" value="Unassembled WGS sequence"/>
</dbReference>
<keyword evidence="1" id="KW-0812">Transmembrane</keyword>
<dbReference type="AlphaFoldDB" id="A0A318EF67"/>
<protein>
    <submittedName>
        <fullName evidence="2">Putative membrane protein DUF2069</fullName>
    </submittedName>
</protein>
<reference evidence="2 3" key="1">
    <citation type="submission" date="2018-04" db="EMBL/GenBank/DDBJ databases">
        <title>Genomic Encyclopedia of Type Strains, Phase IV (KMG-IV): sequencing the most valuable type-strain genomes for metagenomic binning, comparative biology and taxonomic classification.</title>
        <authorList>
            <person name="Goeker M."/>
        </authorList>
    </citation>
    <scope>NUCLEOTIDE SEQUENCE [LARGE SCALE GENOMIC DNA]</scope>
    <source>
        <strain evidence="2 3">DSM 104150</strain>
    </source>
</reference>
<keyword evidence="1" id="KW-1133">Transmembrane helix</keyword>
<name>A0A318EF67_9GAMM</name>
<dbReference type="Pfam" id="PF09842">
    <property type="entry name" value="DUF2069"/>
    <property type="match status" value="1"/>
</dbReference>
<sequence>MSMRLSEAARRAALAAHAALIAAQVAVGGTLPWVGAALLLLPLPGLWRGREYSYQWSSMLVAFFCALWLAEGWADAGGRAQAFAIAALAAADFVSQILYVRLRGRERSAPAAGSGDASR</sequence>
<evidence type="ECO:0000313" key="3">
    <source>
        <dbReference type="Proteomes" id="UP000248330"/>
    </source>
</evidence>